<gene>
    <name evidence="5" type="ORF">RFI_27623</name>
</gene>
<keyword evidence="6" id="KW-1185">Reference proteome</keyword>
<evidence type="ECO:0000313" key="5">
    <source>
        <dbReference type="EMBL" id="ETO09754.1"/>
    </source>
</evidence>
<dbReference type="EMBL" id="ASPP01023920">
    <property type="protein sequence ID" value="ETO09754.1"/>
    <property type="molecule type" value="Genomic_DNA"/>
</dbReference>
<evidence type="ECO:0000259" key="4">
    <source>
        <dbReference type="Pfam" id="PF01281"/>
    </source>
</evidence>
<protein>
    <submittedName>
        <fullName evidence="5">Ribosomal protein L9</fullName>
    </submittedName>
</protein>
<keyword evidence="2 5" id="KW-0689">Ribosomal protein</keyword>
<comment type="caution">
    <text evidence="5">The sequence shown here is derived from an EMBL/GenBank/DDBJ whole genome shotgun (WGS) entry which is preliminary data.</text>
</comment>
<accession>X6M750</accession>
<dbReference type="InterPro" id="IPR036935">
    <property type="entry name" value="Ribosomal_bL9_N_sf"/>
</dbReference>
<evidence type="ECO:0000256" key="3">
    <source>
        <dbReference type="ARBA" id="ARBA00023274"/>
    </source>
</evidence>
<dbReference type="GO" id="GO:1990904">
    <property type="term" value="C:ribonucleoprotein complex"/>
    <property type="evidence" value="ECO:0007669"/>
    <property type="project" value="UniProtKB-KW"/>
</dbReference>
<sequence>MLSAHLKAIRSKPTYDDAFTLITKRHVTESRTYKHYQWRPLVVNKLRPLLEDRNRRRKNFKEAFKLPEHYEDKYSATRSRKKLKVIFLHNMDSFIAGEVVTVPEGLYRHWLWPEKIALPATSVNVARFGHLNANLREERERAQKMVEMSQDLAKFRLEFKVRLDEKDDCYTHITKQRIWRELLLKKKISLEDPIKQIQIFKHIKGK</sequence>
<evidence type="ECO:0000256" key="1">
    <source>
        <dbReference type="ARBA" id="ARBA00010605"/>
    </source>
</evidence>
<dbReference type="Proteomes" id="UP000023152">
    <property type="component" value="Unassembled WGS sequence"/>
</dbReference>
<proteinExistence type="inferred from homology"/>
<dbReference type="AlphaFoldDB" id="X6M750"/>
<evidence type="ECO:0000313" key="6">
    <source>
        <dbReference type="Proteomes" id="UP000023152"/>
    </source>
</evidence>
<comment type="similarity">
    <text evidence="1">Belongs to the bacterial ribosomal protein bL9 family.</text>
</comment>
<feature type="domain" description="Ribosomal protein L9" evidence="4">
    <location>
        <begin position="84"/>
        <end position="128"/>
    </location>
</feature>
<organism evidence="5 6">
    <name type="scientific">Reticulomyxa filosa</name>
    <dbReference type="NCBI Taxonomy" id="46433"/>
    <lineage>
        <taxon>Eukaryota</taxon>
        <taxon>Sar</taxon>
        <taxon>Rhizaria</taxon>
        <taxon>Retaria</taxon>
        <taxon>Foraminifera</taxon>
        <taxon>Monothalamids</taxon>
        <taxon>Reticulomyxidae</taxon>
        <taxon>Reticulomyxa</taxon>
    </lineage>
</organism>
<dbReference type="SUPFAM" id="SSF55658">
    <property type="entry name" value="L9 N-domain-like"/>
    <property type="match status" value="1"/>
</dbReference>
<name>X6M750_RETFI</name>
<dbReference type="InterPro" id="IPR020070">
    <property type="entry name" value="Ribosomal_bL9_N"/>
</dbReference>
<dbReference type="InterPro" id="IPR009027">
    <property type="entry name" value="Ribosomal_bL9/RNase_H1_N"/>
</dbReference>
<reference evidence="5 6" key="1">
    <citation type="journal article" date="2013" name="Curr. Biol.">
        <title>The Genome of the Foraminiferan Reticulomyxa filosa.</title>
        <authorList>
            <person name="Glockner G."/>
            <person name="Hulsmann N."/>
            <person name="Schleicher M."/>
            <person name="Noegel A.A."/>
            <person name="Eichinger L."/>
            <person name="Gallinger C."/>
            <person name="Pawlowski J."/>
            <person name="Sierra R."/>
            <person name="Euteneuer U."/>
            <person name="Pillet L."/>
            <person name="Moustafa A."/>
            <person name="Platzer M."/>
            <person name="Groth M."/>
            <person name="Szafranski K."/>
            <person name="Schliwa M."/>
        </authorList>
    </citation>
    <scope>NUCLEOTIDE SEQUENCE [LARGE SCALE GENOMIC DNA]</scope>
</reference>
<keyword evidence="3" id="KW-0687">Ribonucleoprotein</keyword>
<evidence type="ECO:0000256" key="2">
    <source>
        <dbReference type="ARBA" id="ARBA00022980"/>
    </source>
</evidence>
<dbReference type="GO" id="GO:0005840">
    <property type="term" value="C:ribosome"/>
    <property type="evidence" value="ECO:0007669"/>
    <property type="project" value="UniProtKB-KW"/>
</dbReference>
<dbReference type="Gene3D" id="3.40.5.10">
    <property type="entry name" value="Ribosomal protein L9, N-terminal domain"/>
    <property type="match status" value="1"/>
</dbReference>
<dbReference type="Pfam" id="PF01281">
    <property type="entry name" value="Ribosomal_L9_N"/>
    <property type="match status" value="1"/>
</dbReference>